<dbReference type="GO" id="GO:0019905">
    <property type="term" value="F:syntaxin binding"/>
    <property type="evidence" value="ECO:0007669"/>
    <property type="project" value="TreeGrafter"/>
</dbReference>
<accession>A0AA38LVQ8</accession>
<comment type="caution">
    <text evidence="4">The sequence shown here is derived from an EMBL/GenBank/DDBJ whole genome shotgun (WGS) entry which is preliminary data.</text>
</comment>
<dbReference type="PANTHER" id="PTHR19305">
    <property type="entry name" value="SYNAPTOSOMAL ASSOCIATED PROTEIN"/>
    <property type="match status" value="1"/>
</dbReference>
<name>A0AA38LVQ8_9TREE</name>
<evidence type="ECO:0000256" key="1">
    <source>
        <dbReference type="ARBA" id="ARBA00009480"/>
    </source>
</evidence>
<dbReference type="GO" id="GO:0006887">
    <property type="term" value="P:exocytosis"/>
    <property type="evidence" value="ECO:0007669"/>
    <property type="project" value="TreeGrafter"/>
</dbReference>
<dbReference type="PANTHER" id="PTHR19305:SF9">
    <property type="entry name" value="SYNAPTOSOMAL-ASSOCIATED PROTEIN 29"/>
    <property type="match status" value="1"/>
</dbReference>
<dbReference type="GO" id="GO:0031201">
    <property type="term" value="C:SNARE complex"/>
    <property type="evidence" value="ECO:0007669"/>
    <property type="project" value="TreeGrafter"/>
</dbReference>
<dbReference type="InterPro" id="IPR000727">
    <property type="entry name" value="T_SNARE_dom"/>
</dbReference>
<proteinExistence type="inferred from homology"/>
<sequence>MSFFKRKKENLIPPVQADPKKPDPYANSGASQNYSGGGDPYASSQSRGGGGGDPYANRGAPDPYATSGGGGGGGNPYARDAPNPADAARNELFAGYTSPAKPKPERQYGYEGREQEQDFDEDEEIEGIKQEMRGIKQDSLASTRNALRLAREAEETARGTVAKLADQSERIANSERYLDMAKANNLRAEDKAAELKQLNKSIFRPVVVWNKEGKRQAQENKINERHLNERADRNKAIGDISDTRQRLGAATGPDYGGSTARVPLPGESQARKDARAKYQVEATASDDELEDELDENLDETYEVTKRLKKLATAMGDEVTGQNQRLGRVTGKTEDLEFAVGQNTERLKRIK</sequence>
<dbReference type="GO" id="GO:0005886">
    <property type="term" value="C:plasma membrane"/>
    <property type="evidence" value="ECO:0007669"/>
    <property type="project" value="TreeGrafter"/>
</dbReference>
<protein>
    <recommendedName>
        <fullName evidence="3">t-SNARE coiled-coil homology domain-containing protein</fullName>
    </recommendedName>
</protein>
<evidence type="ECO:0000259" key="3">
    <source>
        <dbReference type="PROSITE" id="PS50192"/>
    </source>
</evidence>
<dbReference type="SUPFAM" id="SSF58038">
    <property type="entry name" value="SNARE fusion complex"/>
    <property type="match status" value="2"/>
</dbReference>
<feature type="compositionally biased region" description="Basic and acidic residues" evidence="2">
    <location>
        <begin position="126"/>
        <end position="136"/>
    </location>
</feature>
<dbReference type="GO" id="GO:0006906">
    <property type="term" value="P:vesicle fusion"/>
    <property type="evidence" value="ECO:0007669"/>
    <property type="project" value="TreeGrafter"/>
</dbReference>
<dbReference type="CDD" id="cd15886">
    <property type="entry name" value="SNARE_SEC9N"/>
    <property type="match status" value="1"/>
</dbReference>
<feature type="domain" description="T-SNARE coiled-coil homology" evidence="3">
    <location>
        <begin position="287"/>
        <end position="349"/>
    </location>
</feature>
<evidence type="ECO:0000313" key="4">
    <source>
        <dbReference type="EMBL" id="KAI9638172.1"/>
    </source>
</evidence>
<dbReference type="GeneID" id="77725906"/>
<dbReference type="Gene3D" id="1.20.5.110">
    <property type="match status" value="2"/>
</dbReference>
<dbReference type="PROSITE" id="PS50192">
    <property type="entry name" value="T_SNARE"/>
    <property type="match status" value="1"/>
</dbReference>
<keyword evidence="5" id="KW-1185">Reference proteome</keyword>
<dbReference type="SMART" id="SM00397">
    <property type="entry name" value="t_SNARE"/>
    <property type="match status" value="2"/>
</dbReference>
<dbReference type="Proteomes" id="UP001164286">
    <property type="component" value="Unassembled WGS sequence"/>
</dbReference>
<dbReference type="EMBL" id="JAKWFO010000003">
    <property type="protein sequence ID" value="KAI9638172.1"/>
    <property type="molecule type" value="Genomic_DNA"/>
</dbReference>
<dbReference type="RefSeq" id="XP_052947949.1">
    <property type="nucleotide sequence ID" value="XM_053086705.1"/>
</dbReference>
<feature type="compositionally biased region" description="Low complexity" evidence="2">
    <location>
        <begin position="78"/>
        <end position="87"/>
    </location>
</feature>
<feature type="region of interest" description="Disordered" evidence="2">
    <location>
        <begin position="1"/>
        <end position="140"/>
    </location>
</feature>
<evidence type="ECO:0000256" key="2">
    <source>
        <dbReference type="SAM" id="MobiDB-lite"/>
    </source>
</evidence>
<dbReference type="GO" id="GO:0005484">
    <property type="term" value="F:SNAP receptor activity"/>
    <property type="evidence" value="ECO:0007669"/>
    <property type="project" value="TreeGrafter"/>
</dbReference>
<organism evidence="4 5">
    <name type="scientific">Dioszegia hungarica</name>
    <dbReference type="NCBI Taxonomy" id="4972"/>
    <lineage>
        <taxon>Eukaryota</taxon>
        <taxon>Fungi</taxon>
        <taxon>Dikarya</taxon>
        <taxon>Basidiomycota</taxon>
        <taxon>Agaricomycotina</taxon>
        <taxon>Tremellomycetes</taxon>
        <taxon>Tremellales</taxon>
        <taxon>Bulleribasidiaceae</taxon>
        <taxon>Dioszegia</taxon>
    </lineage>
</organism>
<reference evidence="4" key="1">
    <citation type="journal article" date="2022" name="G3 (Bethesda)">
        <title>High quality genome of the basidiomycete yeast Dioszegia hungarica PDD-24b-2 isolated from cloud water.</title>
        <authorList>
            <person name="Jarrige D."/>
            <person name="Haridas S."/>
            <person name="Bleykasten-Grosshans C."/>
            <person name="Joly M."/>
            <person name="Nadalig T."/>
            <person name="Sancelme M."/>
            <person name="Vuilleumier S."/>
            <person name="Grigoriev I.V."/>
            <person name="Amato P."/>
            <person name="Bringel F."/>
        </authorList>
    </citation>
    <scope>NUCLEOTIDE SEQUENCE</scope>
    <source>
        <strain evidence="4">PDD-24b-2</strain>
    </source>
</reference>
<feature type="compositionally biased region" description="Basic and acidic residues" evidence="2">
    <location>
        <begin position="102"/>
        <end position="116"/>
    </location>
</feature>
<dbReference type="AlphaFoldDB" id="A0AA38LVQ8"/>
<feature type="region of interest" description="Disordered" evidence="2">
    <location>
        <begin position="246"/>
        <end position="273"/>
    </location>
</feature>
<gene>
    <name evidence="4" type="ORF">MKK02DRAFT_23288</name>
</gene>
<comment type="similarity">
    <text evidence="1">Belongs to the SNAP-25 family.</text>
</comment>
<evidence type="ECO:0000313" key="5">
    <source>
        <dbReference type="Proteomes" id="UP001164286"/>
    </source>
</evidence>